<sequence length="77" mass="8593">MIRDPSDGSVKEISPNANETKAVRAKTLSKGITSGLPTLEPEQLVETVRLQRSREWLKGYHDGNVKPERTEECTGQQ</sequence>
<dbReference type="Proteomes" id="UP000092839">
    <property type="component" value="Chromosome"/>
</dbReference>
<feature type="compositionally biased region" description="Basic and acidic residues" evidence="1">
    <location>
        <begin position="1"/>
        <end position="10"/>
    </location>
</feature>
<dbReference type="EMBL" id="CP016428">
    <property type="protein sequence ID" value="ANW00674.1"/>
    <property type="molecule type" value="Genomic_DNA"/>
</dbReference>
<evidence type="ECO:0000313" key="2">
    <source>
        <dbReference type="EMBL" id="ANW00674.1"/>
    </source>
</evidence>
<keyword evidence="3" id="KW-1185">Reference proteome</keyword>
<dbReference type="RefSeq" id="WP_065727950.1">
    <property type="nucleotide sequence ID" value="NZ_CP016428.1"/>
</dbReference>
<proteinExistence type="predicted"/>
<name>A0A1B1UD38_9BRAD</name>
<gene>
    <name evidence="2" type="ORF">LMTR13_11345</name>
</gene>
<reference evidence="2 3" key="1">
    <citation type="submission" date="2016-07" db="EMBL/GenBank/DDBJ databases">
        <title>Complete genome sequence of Bradyrhizobium icense LMTR 13T, a potential inoculant strain isolated from lima bean (Phaseolus lunatus) in Peru.</title>
        <authorList>
            <person name="Ormeno-Orrillo E."/>
            <person name="Duran D."/>
            <person name="Rogel M.A."/>
            <person name="Rey L."/>
            <person name="Imperial J."/>
            <person name="Ruiz-Argueso T."/>
            <person name="Martinez-Romero E."/>
        </authorList>
    </citation>
    <scope>NUCLEOTIDE SEQUENCE [LARGE SCALE GENOMIC DNA]</scope>
    <source>
        <strain evidence="2 3">LMTR 13</strain>
    </source>
</reference>
<evidence type="ECO:0000313" key="3">
    <source>
        <dbReference type="Proteomes" id="UP000092839"/>
    </source>
</evidence>
<accession>A0A1B1UD38</accession>
<dbReference type="KEGG" id="bic:LMTR13_11345"/>
<protein>
    <submittedName>
        <fullName evidence="2">Uncharacterized protein</fullName>
    </submittedName>
</protein>
<organism evidence="2 3">
    <name type="scientific">Bradyrhizobium icense</name>
    <dbReference type="NCBI Taxonomy" id="1274631"/>
    <lineage>
        <taxon>Bacteria</taxon>
        <taxon>Pseudomonadati</taxon>
        <taxon>Pseudomonadota</taxon>
        <taxon>Alphaproteobacteria</taxon>
        <taxon>Hyphomicrobiales</taxon>
        <taxon>Nitrobacteraceae</taxon>
        <taxon>Bradyrhizobium</taxon>
    </lineage>
</organism>
<dbReference type="STRING" id="1274631.LMTR13_11345"/>
<feature type="region of interest" description="Disordered" evidence="1">
    <location>
        <begin position="1"/>
        <end position="22"/>
    </location>
</feature>
<evidence type="ECO:0000256" key="1">
    <source>
        <dbReference type="SAM" id="MobiDB-lite"/>
    </source>
</evidence>
<dbReference type="AlphaFoldDB" id="A0A1B1UD38"/>